<dbReference type="Gene3D" id="3.40.50.2300">
    <property type="match status" value="3"/>
</dbReference>
<keyword evidence="5" id="KW-1185">Reference proteome</keyword>
<evidence type="ECO:0000256" key="1">
    <source>
        <dbReference type="ARBA" id="ARBA00010062"/>
    </source>
</evidence>
<organism evidence="4 5">
    <name type="scientific">Hydrogenophilus thermoluteolus</name>
    <name type="common">Pseudomonas hydrogenothermophila</name>
    <dbReference type="NCBI Taxonomy" id="297"/>
    <lineage>
        <taxon>Bacteria</taxon>
        <taxon>Pseudomonadati</taxon>
        <taxon>Pseudomonadota</taxon>
        <taxon>Hydrogenophilia</taxon>
        <taxon>Hydrogenophilales</taxon>
        <taxon>Hydrogenophilaceae</taxon>
        <taxon>Hydrogenophilus</taxon>
    </lineage>
</organism>
<accession>A0A2Z6DV61</accession>
<evidence type="ECO:0000313" key="4">
    <source>
        <dbReference type="EMBL" id="BBD76326.1"/>
    </source>
</evidence>
<dbReference type="InterPro" id="IPR028081">
    <property type="entry name" value="Leu-bd"/>
</dbReference>
<gene>
    <name evidence="4" type="ORF">HPTL_0056</name>
</gene>
<feature type="domain" description="Leucine-binding protein" evidence="3">
    <location>
        <begin position="49"/>
        <end position="389"/>
    </location>
</feature>
<protein>
    <submittedName>
        <fullName evidence="4">Branched-chain amino acid ABC transporter, substrate-binding protein</fullName>
    </submittedName>
</protein>
<comment type="similarity">
    <text evidence="1">Belongs to the leucine-binding protein family.</text>
</comment>
<name>A0A2Z6DV61_HYDTE</name>
<evidence type="ECO:0000256" key="2">
    <source>
        <dbReference type="ARBA" id="ARBA00022729"/>
    </source>
</evidence>
<keyword evidence="2" id="KW-0732">Signal</keyword>
<dbReference type="InterPro" id="IPR006311">
    <property type="entry name" value="TAT_signal"/>
</dbReference>
<reference evidence="4 5" key="1">
    <citation type="submission" date="2018-04" db="EMBL/GenBank/DDBJ databases">
        <title>Complete genome sequence of Hydrogenophilus thermoluteolus TH-1.</title>
        <authorList>
            <person name="Arai H."/>
        </authorList>
    </citation>
    <scope>NUCLEOTIDE SEQUENCE [LARGE SCALE GENOMIC DNA]</scope>
    <source>
        <strain evidence="4 5">TH-1</strain>
    </source>
</reference>
<dbReference type="PANTHER" id="PTHR30483">
    <property type="entry name" value="LEUCINE-SPECIFIC-BINDING PROTEIN"/>
    <property type="match status" value="1"/>
</dbReference>
<dbReference type="CDD" id="cd06337">
    <property type="entry name" value="PBP1_ABC_ligand_binding-like"/>
    <property type="match status" value="1"/>
</dbReference>
<dbReference type="Proteomes" id="UP000262004">
    <property type="component" value="Chromosome"/>
</dbReference>
<evidence type="ECO:0000259" key="3">
    <source>
        <dbReference type="Pfam" id="PF13458"/>
    </source>
</evidence>
<dbReference type="InterPro" id="IPR028082">
    <property type="entry name" value="Peripla_BP_I"/>
</dbReference>
<dbReference type="PANTHER" id="PTHR30483:SF6">
    <property type="entry name" value="PERIPLASMIC BINDING PROTEIN OF ABC TRANSPORTER FOR NATURAL AMINO ACIDS"/>
    <property type="match status" value="1"/>
</dbReference>
<sequence length="436" mass="47138">MEEKIMTLTKTTANEPQSISRRKALKTLGKLTATSLAAAHAPWVHAANTLKIGLVSPQTGPLSVFTEPDAFVLGAIRSYLANGIQAGGKKWSVEIIVKDSQSNSSRAAEVTNELIYKDGVDLVLAASTPETTNPVADTCELNGVPCITNDTPWQPHFFGRGGDPKKGFEWTYHFFWGLEDIIAVFTGIWDKLPTNRVVGALWPNDPDGNAWADPKLGFPAVAEKKKLTFVDTGRFPLPADNFASQIIEFKNRGVEIVTGVVPPPDFGNFWAQAAQQGFHPKIVTVAKATEFPAAVKAFGDRANGLSVEVWWSPQHPFKSSLTGQSSAEIAAAYTQATGRQWSMPLGFKYSLFEVALDAFVRAGGNSREALRDAIRTTNLETLVGPVNFQTGPVPNISKTPLVGGQWQKRGQGFELVIVENGIAPMIPIGGELLPIT</sequence>
<dbReference type="Pfam" id="PF13458">
    <property type="entry name" value="Peripla_BP_6"/>
    <property type="match status" value="1"/>
</dbReference>
<dbReference type="SUPFAM" id="SSF53822">
    <property type="entry name" value="Periplasmic binding protein-like I"/>
    <property type="match status" value="1"/>
</dbReference>
<dbReference type="AlphaFoldDB" id="A0A2Z6DV61"/>
<proteinExistence type="inferred from homology"/>
<dbReference type="InterPro" id="IPR051010">
    <property type="entry name" value="BCAA_transport"/>
</dbReference>
<dbReference type="KEGG" id="htl:HPTL_0056"/>
<dbReference type="PROSITE" id="PS51318">
    <property type="entry name" value="TAT"/>
    <property type="match status" value="1"/>
</dbReference>
<dbReference type="EMBL" id="AP018558">
    <property type="protein sequence ID" value="BBD76326.1"/>
    <property type="molecule type" value="Genomic_DNA"/>
</dbReference>
<evidence type="ECO:0000313" key="5">
    <source>
        <dbReference type="Proteomes" id="UP000262004"/>
    </source>
</evidence>